<dbReference type="RefSeq" id="WP_131014474.1">
    <property type="nucleotide sequence ID" value="NZ_SIRE01000011.1"/>
</dbReference>
<keyword evidence="7 10" id="KW-0472">Membrane</keyword>
<accession>A0A4Q9DQT2</accession>
<feature type="transmembrane region" description="Helical" evidence="10">
    <location>
        <begin position="6"/>
        <end position="28"/>
    </location>
</feature>
<dbReference type="InterPro" id="IPR002010">
    <property type="entry name" value="T3SS_IM_R"/>
</dbReference>
<dbReference type="GO" id="GO:0044780">
    <property type="term" value="P:bacterial-type flagellum assembly"/>
    <property type="evidence" value="ECO:0007669"/>
    <property type="project" value="UniProtKB-UniRule"/>
</dbReference>
<dbReference type="GO" id="GO:0006605">
    <property type="term" value="P:protein targeting"/>
    <property type="evidence" value="ECO:0007669"/>
    <property type="project" value="UniProtKB-UniRule"/>
</dbReference>
<dbReference type="Pfam" id="PF01311">
    <property type="entry name" value="Bac_export_1"/>
    <property type="match status" value="1"/>
</dbReference>
<evidence type="ECO:0000256" key="6">
    <source>
        <dbReference type="ARBA" id="ARBA00022989"/>
    </source>
</evidence>
<keyword evidence="11" id="KW-0969">Cilium</keyword>
<organism evidence="11 12">
    <name type="scientific">Paenibacillus thalictri</name>
    <dbReference type="NCBI Taxonomy" id="2527873"/>
    <lineage>
        <taxon>Bacteria</taxon>
        <taxon>Bacillati</taxon>
        <taxon>Bacillota</taxon>
        <taxon>Bacilli</taxon>
        <taxon>Bacillales</taxon>
        <taxon>Paenibacillaceae</taxon>
        <taxon>Paenibacillus</taxon>
    </lineage>
</organism>
<dbReference type="PRINTS" id="PR00953">
    <property type="entry name" value="TYPE3IMRPROT"/>
</dbReference>
<dbReference type="PANTHER" id="PTHR30065:SF1">
    <property type="entry name" value="SURFACE PRESENTATION OF ANTIGENS PROTEIN SPAR"/>
    <property type="match status" value="1"/>
</dbReference>
<evidence type="ECO:0000256" key="10">
    <source>
        <dbReference type="RuleBase" id="RU362071"/>
    </source>
</evidence>
<keyword evidence="12" id="KW-1185">Reference proteome</keyword>
<dbReference type="GO" id="GO:0005886">
    <property type="term" value="C:plasma membrane"/>
    <property type="evidence" value="ECO:0007669"/>
    <property type="project" value="UniProtKB-SubCell"/>
</dbReference>
<evidence type="ECO:0000256" key="4">
    <source>
        <dbReference type="ARBA" id="ARBA00022475"/>
    </source>
</evidence>
<proteinExistence type="inferred from homology"/>
<evidence type="ECO:0000256" key="9">
    <source>
        <dbReference type="NCBIfam" id="TIGR01400"/>
    </source>
</evidence>
<dbReference type="InterPro" id="IPR006303">
    <property type="entry name" value="FliR"/>
</dbReference>
<protein>
    <recommendedName>
        <fullName evidence="3 9">Flagellar biosynthetic protein FliR</fullName>
    </recommendedName>
</protein>
<feature type="transmembrane region" description="Helical" evidence="10">
    <location>
        <begin position="185"/>
        <end position="207"/>
    </location>
</feature>
<feature type="transmembrane region" description="Helical" evidence="10">
    <location>
        <begin position="73"/>
        <end position="97"/>
    </location>
</feature>
<keyword evidence="6 10" id="KW-1133">Transmembrane helix</keyword>
<dbReference type="OrthoDB" id="9807748at2"/>
<comment type="subcellular location">
    <subcellularLocation>
        <location evidence="10">Cell membrane</location>
        <topology evidence="10">Multi-pass membrane protein</topology>
    </subcellularLocation>
    <subcellularLocation>
        <location evidence="10">Bacterial flagellum basal body</location>
    </subcellularLocation>
</comment>
<keyword evidence="5 10" id="KW-0812">Transmembrane</keyword>
<evidence type="ECO:0000313" key="12">
    <source>
        <dbReference type="Proteomes" id="UP000293142"/>
    </source>
</evidence>
<feature type="transmembrane region" description="Helical" evidence="10">
    <location>
        <begin position="125"/>
        <end position="146"/>
    </location>
</feature>
<keyword evidence="8 10" id="KW-0975">Bacterial flagellum</keyword>
<dbReference type="Proteomes" id="UP000293142">
    <property type="component" value="Unassembled WGS sequence"/>
</dbReference>
<gene>
    <name evidence="11" type="primary">fliR</name>
    <name evidence="11" type="ORF">EYB31_16500</name>
</gene>
<evidence type="ECO:0000256" key="3">
    <source>
        <dbReference type="ARBA" id="ARBA00021717"/>
    </source>
</evidence>
<keyword evidence="4 10" id="KW-1003">Cell membrane</keyword>
<dbReference type="EMBL" id="SIRE01000011">
    <property type="protein sequence ID" value="TBL77742.1"/>
    <property type="molecule type" value="Genomic_DNA"/>
</dbReference>
<evidence type="ECO:0000256" key="2">
    <source>
        <dbReference type="ARBA" id="ARBA00009772"/>
    </source>
</evidence>
<name>A0A4Q9DQT2_9BACL</name>
<evidence type="ECO:0000256" key="5">
    <source>
        <dbReference type="ARBA" id="ARBA00022692"/>
    </source>
</evidence>
<dbReference type="PANTHER" id="PTHR30065">
    <property type="entry name" value="FLAGELLAR BIOSYNTHETIC PROTEIN FLIR"/>
    <property type="match status" value="1"/>
</dbReference>
<evidence type="ECO:0000256" key="8">
    <source>
        <dbReference type="ARBA" id="ARBA00023143"/>
    </source>
</evidence>
<comment type="similarity">
    <text evidence="2 10">Belongs to the FliR/MopE/SpaR family.</text>
</comment>
<evidence type="ECO:0000313" key="11">
    <source>
        <dbReference type="EMBL" id="TBL77742.1"/>
    </source>
</evidence>
<comment type="caution">
    <text evidence="11">The sequence shown here is derived from an EMBL/GenBank/DDBJ whole genome shotgun (WGS) entry which is preliminary data.</text>
</comment>
<keyword evidence="11" id="KW-0966">Cell projection</keyword>
<evidence type="ECO:0000256" key="7">
    <source>
        <dbReference type="ARBA" id="ARBA00023136"/>
    </source>
</evidence>
<dbReference type="AlphaFoldDB" id="A0A4Q9DQT2"/>
<dbReference type="NCBIfam" id="TIGR01400">
    <property type="entry name" value="fliR"/>
    <property type="match status" value="1"/>
</dbReference>
<feature type="transmembrane region" description="Helical" evidence="10">
    <location>
        <begin position="40"/>
        <end position="61"/>
    </location>
</feature>
<evidence type="ECO:0000256" key="1">
    <source>
        <dbReference type="ARBA" id="ARBA00002578"/>
    </source>
</evidence>
<feature type="transmembrane region" description="Helical" evidence="10">
    <location>
        <begin position="219"/>
        <end position="239"/>
    </location>
</feature>
<keyword evidence="11" id="KW-0282">Flagellum</keyword>
<comment type="function">
    <text evidence="1 10">Role in flagellar biosynthesis.</text>
</comment>
<reference evidence="11 12" key="1">
    <citation type="submission" date="2019-02" db="EMBL/GenBank/DDBJ databases">
        <title>Paenibacillus sp. nov., isolated from surface-sterilized tissue of Thalictrum simplex L.</title>
        <authorList>
            <person name="Tuo L."/>
        </authorList>
    </citation>
    <scope>NUCLEOTIDE SEQUENCE [LARGE SCALE GENOMIC DNA]</scope>
    <source>
        <strain evidence="11 12">N2SHLJ1</strain>
    </source>
</reference>
<sequence length="259" mass="28800">MEFISLYLPAFLLVFCRISAFFVVAPVFSSRNVPGTFKIGFTFFVALIAFTTVGFSSPVSFDTLYLLSIIRELLVGICLGFVSYLFFTVVQIAGSFVDIQMGFAIANVIDPMTGASSPVLGNLKYMLAMLLFLVFNGHHLLLKGIMESYTWIPLSNDLFAHMYSGELSDFMLKTFSTVFALSLQMAAPLVVAFFLTDVGLGLLARVAPQFNIFVLGMPLKILLGFILLILLFPGFIYIYEDLFTSMFQSMQKLIDLMGK</sequence>
<dbReference type="GO" id="GO:0009425">
    <property type="term" value="C:bacterial-type flagellum basal body"/>
    <property type="evidence" value="ECO:0007669"/>
    <property type="project" value="UniProtKB-SubCell"/>
</dbReference>